<evidence type="ECO:0000256" key="9">
    <source>
        <dbReference type="SAM" id="Phobius"/>
    </source>
</evidence>
<dbReference type="SUPFAM" id="SSF54631">
    <property type="entry name" value="CBS-domain pair"/>
    <property type="match status" value="1"/>
</dbReference>
<keyword evidence="3" id="KW-0677">Repeat</keyword>
<evidence type="ECO:0000313" key="12">
    <source>
        <dbReference type="EMBL" id="QHJ10103.1"/>
    </source>
</evidence>
<evidence type="ECO:0000313" key="13">
    <source>
        <dbReference type="Proteomes" id="UP000464524"/>
    </source>
</evidence>
<dbReference type="InterPro" id="IPR002550">
    <property type="entry name" value="CNNM"/>
</dbReference>
<keyword evidence="5 7" id="KW-0129">CBS domain</keyword>
<dbReference type="InterPro" id="IPR000644">
    <property type="entry name" value="CBS_dom"/>
</dbReference>
<keyword evidence="4 8" id="KW-1133">Transmembrane helix</keyword>
<evidence type="ECO:0000256" key="4">
    <source>
        <dbReference type="ARBA" id="ARBA00022989"/>
    </source>
</evidence>
<keyword evidence="2 8" id="KW-0812">Transmembrane</keyword>
<evidence type="ECO:0000256" key="6">
    <source>
        <dbReference type="ARBA" id="ARBA00023136"/>
    </source>
</evidence>
<protein>
    <recommendedName>
        <fullName evidence="14">Hemolysin</fullName>
    </recommendedName>
</protein>
<feature type="transmembrane region" description="Helical" evidence="9">
    <location>
        <begin position="119"/>
        <end position="141"/>
    </location>
</feature>
<evidence type="ECO:0000259" key="10">
    <source>
        <dbReference type="PROSITE" id="PS51371"/>
    </source>
</evidence>
<dbReference type="PANTHER" id="PTHR22777:SF4">
    <property type="entry name" value="UPF0053 PROTEIN SLL1254"/>
    <property type="match status" value="1"/>
</dbReference>
<organism evidence="12 13">
    <name type="scientific">Paraglaciecola mesophila</name>
    <dbReference type="NCBI Taxonomy" id="197222"/>
    <lineage>
        <taxon>Bacteria</taxon>
        <taxon>Pseudomonadati</taxon>
        <taxon>Pseudomonadota</taxon>
        <taxon>Gammaproteobacteria</taxon>
        <taxon>Alteromonadales</taxon>
        <taxon>Alteromonadaceae</taxon>
        <taxon>Paraglaciecola</taxon>
    </lineage>
</organism>
<dbReference type="Pfam" id="PF00571">
    <property type="entry name" value="CBS"/>
    <property type="match status" value="1"/>
</dbReference>
<dbReference type="Gene3D" id="3.10.580.10">
    <property type="entry name" value="CBS-domain"/>
    <property type="match status" value="1"/>
</dbReference>
<dbReference type="Pfam" id="PF01595">
    <property type="entry name" value="CNNM"/>
    <property type="match status" value="1"/>
</dbReference>
<name>A0A857JDJ9_9ALTE</name>
<dbReference type="OrthoDB" id="9798188at2"/>
<dbReference type="AlphaFoldDB" id="A0A857JDJ9"/>
<dbReference type="PROSITE" id="PS51371">
    <property type="entry name" value="CBS"/>
    <property type="match status" value="1"/>
</dbReference>
<evidence type="ECO:0008006" key="14">
    <source>
        <dbReference type="Google" id="ProtNLM"/>
    </source>
</evidence>
<keyword evidence="6 8" id="KW-0472">Membrane</keyword>
<evidence type="ECO:0000256" key="3">
    <source>
        <dbReference type="ARBA" id="ARBA00022737"/>
    </source>
</evidence>
<evidence type="ECO:0000256" key="2">
    <source>
        <dbReference type="ARBA" id="ARBA00022692"/>
    </source>
</evidence>
<dbReference type="EMBL" id="CP047656">
    <property type="protein sequence ID" value="QHJ10103.1"/>
    <property type="molecule type" value="Genomic_DNA"/>
</dbReference>
<evidence type="ECO:0000256" key="8">
    <source>
        <dbReference type="PROSITE-ProRule" id="PRU01193"/>
    </source>
</evidence>
<sequence length="353" mass="39096">MILLLFYIALALGVSFICSIAEAVILSVSSAYISVLEKEQHKSGILLREQVQNINNPLAAILTLNTVAHTMGAAGAGAQAAAVFGEIYMGVISAILTLFILVFSEIIPKTLGATFWRKLAPATAYFLKYLILCLYPFVLLANKLTAGFSDDSPLKGLSKAELAVLTDESYQEGQIAKQEANILQNLLSLDELKIKNAMTHRTVIFSVSEEMTVEAFYHKHGTVEFSRIPIYEHAEPEKITGYVLKKDILLAMIRKNEKNPVSVYRKEMVTLLSSMPLSAALHPLHTKRANMLLVVDEYGGLEGILTDEDLTESLLGVEIVDENDKNVSMKKLARLMWKRRERAALHKSNQTKA</sequence>
<dbReference type="GO" id="GO:0005886">
    <property type="term" value="C:plasma membrane"/>
    <property type="evidence" value="ECO:0007669"/>
    <property type="project" value="TreeGrafter"/>
</dbReference>
<proteinExistence type="predicted"/>
<dbReference type="KEGG" id="pmes:FX988_00315"/>
<feature type="transmembrane region" description="Helical" evidence="9">
    <location>
        <begin position="87"/>
        <end position="107"/>
    </location>
</feature>
<dbReference type="InterPro" id="IPR044751">
    <property type="entry name" value="Ion_transp-like_CBS"/>
</dbReference>
<dbReference type="PANTHER" id="PTHR22777">
    <property type="entry name" value="HEMOLYSIN-RELATED"/>
    <property type="match status" value="1"/>
</dbReference>
<dbReference type="CDD" id="cd04590">
    <property type="entry name" value="CBS_pair_CorC_HlyC_assoc"/>
    <property type="match status" value="1"/>
</dbReference>
<accession>A0A857JDJ9</accession>
<dbReference type="Proteomes" id="UP000464524">
    <property type="component" value="Chromosome"/>
</dbReference>
<dbReference type="RefSeq" id="WP_160178029.1">
    <property type="nucleotide sequence ID" value="NZ_CP047656.1"/>
</dbReference>
<feature type="domain" description="CNNM transmembrane" evidence="11">
    <location>
        <begin position="1"/>
        <end position="179"/>
    </location>
</feature>
<keyword evidence="13" id="KW-1185">Reference proteome</keyword>
<gene>
    <name evidence="12" type="ORF">FX988_00315</name>
</gene>
<comment type="subcellular location">
    <subcellularLocation>
        <location evidence="1">Membrane</location>
        <topology evidence="1">Multi-pass membrane protein</topology>
    </subcellularLocation>
</comment>
<evidence type="ECO:0000256" key="1">
    <source>
        <dbReference type="ARBA" id="ARBA00004141"/>
    </source>
</evidence>
<evidence type="ECO:0000256" key="5">
    <source>
        <dbReference type="ARBA" id="ARBA00023122"/>
    </source>
</evidence>
<evidence type="ECO:0000259" key="11">
    <source>
        <dbReference type="PROSITE" id="PS51846"/>
    </source>
</evidence>
<dbReference type="InterPro" id="IPR046342">
    <property type="entry name" value="CBS_dom_sf"/>
</dbReference>
<feature type="domain" description="CBS" evidence="10">
    <location>
        <begin position="264"/>
        <end position="322"/>
    </location>
</feature>
<reference evidence="12 13" key="1">
    <citation type="submission" date="2019-12" db="EMBL/GenBank/DDBJ databases">
        <title>Genome sequencing and assembly of endphytes of Porphyra tenera.</title>
        <authorList>
            <person name="Park J.M."/>
            <person name="Shin R."/>
            <person name="Jo S.H."/>
        </authorList>
    </citation>
    <scope>NUCLEOTIDE SEQUENCE [LARGE SCALE GENOMIC DNA]</scope>
    <source>
        <strain evidence="12 13">GPM4</strain>
    </source>
</reference>
<dbReference type="PROSITE" id="PS51846">
    <property type="entry name" value="CNNM"/>
    <property type="match status" value="1"/>
</dbReference>
<evidence type="ECO:0000256" key="7">
    <source>
        <dbReference type="PROSITE-ProRule" id="PRU00703"/>
    </source>
</evidence>